<evidence type="ECO:0000313" key="2">
    <source>
        <dbReference type="EMBL" id="GAA5083016.1"/>
    </source>
</evidence>
<evidence type="ECO:0008006" key="4">
    <source>
        <dbReference type="Google" id="ProtNLM"/>
    </source>
</evidence>
<dbReference type="Gene3D" id="2.170.130.10">
    <property type="entry name" value="TonB-dependent receptor, plug domain"/>
    <property type="match status" value="1"/>
</dbReference>
<dbReference type="InterPro" id="IPR023997">
    <property type="entry name" value="TonB-dep_OMP_SusC/RagA_CS"/>
</dbReference>
<proteinExistence type="inferred from homology"/>
<protein>
    <recommendedName>
        <fullName evidence="4">TonB-dependent receptor plug domain-containing protein</fullName>
    </recommendedName>
</protein>
<keyword evidence="3" id="KW-1185">Reference proteome</keyword>
<dbReference type="PROSITE" id="PS52016">
    <property type="entry name" value="TONB_DEPENDENT_REC_3"/>
    <property type="match status" value="1"/>
</dbReference>
<comment type="similarity">
    <text evidence="1">Belongs to the TonB-dependent receptor family.</text>
</comment>
<dbReference type="NCBIfam" id="TIGR04057">
    <property type="entry name" value="SusC_RagA_signa"/>
    <property type="match status" value="1"/>
</dbReference>
<evidence type="ECO:0000313" key="3">
    <source>
        <dbReference type="Proteomes" id="UP001500353"/>
    </source>
</evidence>
<dbReference type="SUPFAM" id="SSF56935">
    <property type="entry name" value="Porins"/>
    <property type="match status" value="1"/>
</dbReference>
<comment type="caution">
    <text evidence="2">The sequence shown here is derived from an EMBL/GenBank/DDBJ whole genome shotgun (WGS) entry which is preliminary data.</text>
</comment>
<dbReference type="InterPro" id="IPR039426">
    <property type="entry name" value="TonB-dep_rcpt-like"/>
</dbReference>
<keyword evidence="1" id="KW-0998">Cell outer membrane</keyword>
<keyword evidence="1" id="KW-0813">Transport</keyword>
<sequence length="233" mass="25862">MKLTIPKPCHENWEAMTPEEKGRFCSVCSKTVRDFTVASDEEILNVFSTNSENICGKFNESQLNRDLQYSHINSVLTKFAVGFIFTTAGFMAVNAQNKMVNDSVQVKEIDEVVTIAGITKKQTYFTGAPTVISQECLAKDEENKLKGKVEGIAISHKKDTLQSKNLILGGIQSVKIDDYRPLYVLNGKIINEKQFRKINQNSIKAMNVLKGSSATAIYGEKGKNGVILVTTKK</sequence>
<gene>
    <name evidence="2" type="ORF">GCM10023210_01040</name>
</gene>
<comment type="subcellular location">
    <subcellularLocation>
        <location evidence="1">Cell outer membrane</location>
        <topology evidence="1">Multi-pass membrane protein</topology>
    </subcellularLocation>
</comment>
<keyword evidence="1" id="KW-0472">Membrane</keyword>
<dbReference type="RefSeq" id="WP_345199619.1">
    <property type="nucleotide sequence ID" value="NZ_BAABHX010000001.1"/>
</dbReference>
<accession>A0ABP9LSQ8</accession>
<organism evidence="2 3">
    <name type="scientific">Chryseobacterium ginsengisoli</name>
    <dbReference type="NCBI Taxonomy" id="363853"/>
    <lineage>
        <taxon>Bacteria</taxon>
        <taxon>Pseudomonadati</taxon>
        <taxon>Bacteroidota</taxon>
        <taxon>Flavobacteriia</taxon>
        <taxon>Flavobacteriales</taxon>
        <taxon>Weeksellaceae</taxon>
        <taxon>Chryseobacterium group</taxon>
        <taxon>Chryseobacterium</taxon>
    </lineage>
</organism>
<keyword evidence="1" id="KW-1134">Transmembrane beta strand</keyword>
<reference evidence="3" key="1">
    <citation type="journal article" date="2019" name="Int. J. Syst. Evol. Microbiol.">
        <title>The Global Catalogue of Microorganisms (GCM) 10K type strain sequencing project: providing services to taxonomists for standard genome sequencing and annotation.</title>
        <authorList>
            <consortium name="The Broad Institute Genomics Platform"/>
            <consortium name="The Broad Institute Genome Sequencing Center for Infectious Disease"/>
            <person name="Wu L."/>
            <person name="Ma J."/>
        </authorList>
    </citation>
    <scope>NUCLEOTIDE SEQUENCE [LARGE SCALE GENOMIC DNA]</scope>
    <source>
        <strain evidence="3">JCM 18019</strain>
    </source>
</reference>
<dbReference type="Proteomes" id="UP001500353">
    <property type="component" value="Unassembled WGS sequence"/>
</dbReference>
<evidence type="ECO:0000256" key="1">
    <source>
        <dbReference type="PROSITE-ProRule" id="PRU01360"/>
    </source>
</evidence>
<dbReference type="InterPro" id="IPR037066">
    <property type="entry name" value="Plug_dom_sf"/>
</dbReference>
<name>A0ABP9LSQ8_9FLAO</name>
<dbReference type="EMBL" id="BAABHX010000001">
    <property type="protein sequence ID" value="GAA5083016.1"/>
    <property type="molecule type" value="Genomic_DNA"/>
</dbReference>
<keyword evidence="1" id="KW-0812">Transmembrane</keyword>